<dbReference type="AlphaFoldDB" id="A0A9W4XR69"/>
<sequence>MCVCRSTRTRKYRLGCCLLPRSLDDIHFLHGMRKLAPCYQLGRLQCSFHP</sequence>
<evidence type="ECO:0000313" key="2">
    <source>
        <dbReference type="Proteomes" id="UP001152607"/>
    </source>
</evidence>
<accession>A0A9W4XR69</accession>
<name>A0A9W4XR69_9PLEO</name>
<gene>
    <name evidence="1" type="ORF">PDIGIT_LOCUS14465</name>
</gene>
<organism evidence="1 2">
    <name type="scientific">Periconia digitata</name>
    <dbReference type="NCBI Taxonomy" id="1303443"/>
    <lineage>
        <taxon>Eukaryota</taxon>
        <taxon>Fungi</taxon>
        <taxon>Dikarya</taxon>
        <taxon>Ascomycota</taxon>
        <taxon>Pezizomycotina</taxon>
        <taxon>Dothideomycetes</taxon>
        <taxon>Pleosporomycetidae</taxon>
        <taxon>Pleosporales</taxon>
        <taxon>Massarineae</taxon>
        <taxon>Periconiaceae</taxon>
        <taxon>Periconia</taxon>
    </lineage>
</organism>
<reference evidence="1" key="1">
    <citation type="submission" date="2023-01" db="EMBL/GenBank/DDBJ databases">
        <authorList>
            <person name="Van Ghelder C."/>
            <person name="Rancurel C."/>
        </authorList>
    </citation>
    <scope>NUCLEOTIDE SEQUENCE</scope>
    <source>
        <strain evidence="1">CNCM I-4278</strain>
    </source>
</reference>
<keyword evidence="2" id="KW-1185">Reference proteome</keyword>
<protein>
    <submittedName>
        <fullName evidence="1">Uncharacterized protein</fullName>
    </submittedName>
</protein>
<dbReference type="EMBL" id="CAOQHR010000011">
    <property type="protein sequence ID" value="CAI6341269.1"/>
    <property type="molecule type" value="Genomic_DNA"/>
</dbReference>
<comment type="caution">
    <text evidence="1">The sequence shown here is derived from an EMBL/GenBank/DDBJ whole genome shotgun (WGS) entry which is preliminary data.</text>
</comment>
<proteinExistence type="predicted"/>
<evidence type="ECO:0000313" key="1">
    <source>
        <dbReference type="EMBL" id="CAI6341269.1"/>
    </source>
</evidence>
<dbReference type="Proteomes" id="UP001152607">
    <property type="component" value="Unassembled WGS sequence"/>
</dbReference>